<gene>
    <name evidence="1" type="ORF">HPB51_009900</name>
</gene>
<organism evidence="1 2">
    <name type="scientific">Rhipicephalus microplus</name>
    <name type="common">Cattle tick</name>
    <name type="synonym">Boophilus microplus</name>
    <dbReference type="NCBI Taxonomy" id="6941"/>
    <lineage>
        <taxon>Eukaryota</taxon>
        <taxon>Metazoa</taxon>
        <taxon>Ecdysozoa</taxon>
        <taxon>Arthropoda</taxon>
        <taxon>Chelicerata</taxon>
        <taxon>Arachnida</taxon>
        <taxon>Acari</taxon>
        <taxon>Parasitiformes</taxon>
        <taxon>Ixodida</taxon>
        <taxon>Ixodoidea</taxon>
        <taxon>Ixodidae</taxon>
        <taxon>Rhipicephalinae</taxon>
        <taxon>Rhipicephalus</taxon>
        <taxon>Boophilus</taxon>
    </lineage>
</organism>
<proteinExistence type="predicted"/>
<protein>
    <submittedName>
        <fullName evidence="1">Uncharacterized protein</fullName>
    </submittedName>
</protein>
<dbReference type="AlphaFoldDB" id="A0A9J6ESF4"/>
<dbReference type="VEuPathDB" id="VectorBase:LOC119180306"/>
<evidence type="ECO:0000313" key="1">
    <source>
        <dbReference type="EMBL" id="KAH8037345.1"/>
    </source>
</evidence>
<reference evidence="1" key="1">
    <citation type="journal article" date="2020" name="Cell">
        <title>Large-Scale Comparative Analyses of Tick Genomes Elucidate Their Genetic Diversity and Vector Capacities.</title>
        <authorList>
            <consortium name="Tick Genome and Microbiome Consortium (TIGMIC)"/>
            <person name="Jia N."/>
            <person name="Wang J."/>
            <person name="Shi W."/>
            <person name="Du L."/>
            <person name="Sun Y."/>
            <person name="Zhan W."/>
            <person name="Jiang J.F."/>
            <person name="Wang Q."/>
            <person name="Zhang B."/>
            <person name="Ji P."/>
            <person name="Bell-Sakyi L."/>
            <person name="Cui X.M."/>
            <person name="Yuan T.T."/>
            <person name="Jiang B.G."/>
            <person name="Yang W.F."/>
            <person name="Lam T.T."/>
            <person name="Chang Q.C."/>
            <person name="Ding S.J."/>
            <person name="Wang X.J."/>
            <person name="Zhu J.G."/>
            <person name="Ruan X.D."/>
            <person name="Zhao L."/>
            <person name="Wei J.T."/>
            <person name="Ye R.Z."/>
            <person name="Que T.C."/>
            <person name="Du C.H."/>
            <person name="Zhou Y.H."/>
            <person name="Cheng J.X."/>
            <person name="Dai P.F."/>
            <person name="Guo W.B."/>
            <person name="Han X.H."/>
            <person name="Huang E.J."/>
            <person name="Li L.F."/>
            <person name="Wei W."/>
            <person name="Gao Y.C."/>
            <person name="Liu J.Z."/>
            <person name="Shao H.Z."/>
            <person name="Wang X."/>
            <person name="Wang C.C."/>
            <person name="Yang T.C."/>
            <person name="Huo Q.B."/>
            <person name="Li W."/>
            <person name="Chen H.Y."/>
            <person name="Chen S.E."/>
            <person name="Zhou L.G."/>
            <person name="Ni X.B."/>
            <person name="Tian J.H."/>
            <person name="Sheng Y."/>
            <person name="Liu T."/>
            <person name="Pan Y.S."/>
            <person name="Xia L.Y."/>
            <person name="Li J."/>
            <person name="Zhao F."/>
            <person name="Cao W.C."/>
        </authorList>
    </citation>
    <scope>NUCLEOTIDE SEQUENCE</scope>
    <source>
        <strain evidence="1">Rmic-2018</strain>
    </source>
</reference>
<dbReference type="EMBL" id="JABSTU010000002">
    <property type="protein sequence ID" value="KAH8037345.1"/>
    <property type="molecule type" value="Genomic_DNA"/>
</dbReference>
<keyword evidence="2" id="KW-1185">Reference proteome</keyword>
<name>A0A9J6ESF4_RHIMP</name>
<reference evidence="1" key="2">
    <citation type="submission" date="2021-09" db="EMBL/GenBank/DDBJ databases">
        <authorList>
            <person name="Jia N."/>
            <person name="Wang J."/>
            <person name="Shi W."/>
            <person name="Du L."/>
            <person name="Sun Y."/>
            <person name="Zhan W."/>
            <person name="Jiang J."/>
            <person name="Wang Q."/>
            <person name="Zhang B."/>
            <person name="Ji P."/>
            <person name="Sakyi L.B."/>
            <person name="Cui X."/>
            <person name="Yuan T."/>
            <person name="Jiang B."/>
            <person name="Yang W."/>
            <person name="Lam T.T.-Y."/>
            <person name="Chang Q."/>
            <person name="Ding S."/>
            <person name="Wang X."/>
            <person name="Zhu J."/>
            <person name="Ruan X."/>
            <person name="Zhao L."/>
            <person name="Wei J."/>
            <person name="Que T."/>
            <person name="Du C."/>
            <person name="Cheng J."/>
            <person name="Dai P."/>
            <person name="Han X."/>
            <person name="Huang E."/>
            <person name="Gao Y."/>
            <person name="Liu J."/>
            <person name="Shao H."/>
            <person name="Ye R."/>
            <person name="Li L."/>
            <person name="Wei W."/>
            <person name="Wang X."/>
            <person name="Wang C."/>
            <person name="Huo Q."/>
            <person name="Li W."/>
            <person name="Guo W."/>
            <person name="Chen H."/>
            <person name="Chen S."/>
            <person name="Zhou L."/>
            <person name="Zhou L."/>
            <person name="Ni X."/>
            <person name="Tian J."/>
            <person name="Zhou Y."/>
            <person name="Sheng Y."/>
            <person name="Liu T."/>
            <person name="Pan Y."/>
            <person name="Xia L."/>
            <person name="Li J."/>
            <person name="Zhao F."/>
            <person name="Cao W."/>
        </authorList>
    </citation>
    <scope>NUCLEOTIDE SEQUENCE</scope>
    <source>
        <strain evidence="1">Rmic-2018</strain>
        <tissue evidence="1">Larvae</tissue>
    </source>
</reference>
<comment type="caution">
    <text evidence="1">The sequence shown here is derived from an EMBL/GenBank/DDBJ whole genome shotgun (WGS) entry which is preliminary data.</text>
</comment>
<evidence type="ECO:0000313" key="2">
    <source>
        <dbReference type="Proteomes" id="UP000821866"/>
    </source>
</evidence>
<accession>A0A9J6ESF4</accession>
<sequence>MIVRMIAVELRAMAARGNGNQDPGLLDGSDCGFPVRPKMRPDEDPHGPLGEAPFTGFHAPGGFQGLPVFGAGYGGGQGFKLPQGSNPGSNAPASLLNSTGMGGQNSSLTVANSISSLSPAIVQKLLHQSQQQAHFPVSIIYRGAWGVFVSAF</sequence>
<dbReference type="Proteomes" id="UP000821866">
    <property type="component" value="Chromosome 10"/>
</dbReference>